<dbReference type="SMART" id="SM00028">
    <property type="entry name" value="TPR"/>
    <property type="match status" value="3"/>
</dbReference>
<dbReference type="Gene3D" id="1.10.1130.10">
    <property type="entry name" value="Flavocytochrome C3, Chain A"/>
    <property type="match status" value="2"/>
</dbReference>
<dbReference type="GeneID" id="93665992"/>
<evidence type="ECO:0000313" key="5">
    <source>
        <dbReference type="EMBL" id="SOU43300.1"/>
    </source>
</evidence>
<organism evidence="5 6">
    <name type="scientific">Pseudoalteromonas carrageenovora IAM 12662</name>
    <dbReference type="NCBI Taxonomy" id="1314868"/>
    <lineage>
        <taxon>Bacteria</taxon>
        <taxon>Pseudomonadati</taxon>
        <taxon>Pseudomonadota</taxon>
        <taxon>Gammaproteobacteria</taxon>
        <taxon>Alteromonadales</taxon>
        <taxon>Pseudoalteromonadaceae</taxon>
        <taxon>Pseudoalteromonas</taxon>
    </lineage>
</organism>
<evidence type="ECO:0000256" key="2">
    <source>
        <dbReference type="PROSITE-ProRule" id="PRU00339"/>
    </source>
</evidence>
<dbReference type="SUPFAM" id="SSF48695">
    <property type="entry name" value="Multiheme cytochromes"/>
    <property type="match status" value="1"/>
</dbReference>
<dbReference type="EMBL" id="LT965930">
    <property type="protein sequence ID" value="SOU43300.1"/>
    <property type="molecule type" value="Genomic_DNA"/>
</dbReference>
<name>A0A2K4XG50_PSEVC</name>
<evidence type="ECO:0000256" key="3">
    <source>
        <dbReference type="SAM" id="SignalP"/>
    </source>
</evidence>
<dbReference type="PANTHER" id="PTHR35038">
    <property type="entry name" value="DISSIMILATORY SULFITE REDUCTASE SIRA"/>
    <property type="match status" value="1"/>
</dbReference>
<dbReference type="PROSITE" id="PS51257">
    <property type="entry name" value="PROKAR_LIPOPROTEIN"/>
    <property type="match status" value="1"/>
</dbReference>
<evidence type="ECO:0000313" key="6">
    <source>
        <dbReference type="Proteomes" id="UP000238288"/>
    </source>
</evidence>
<protein>
    <submittedName>
        <fullName evidence="5">TPR repeat-containing protein</fullName>
    </submittedName>
</protein>
<dbReference type="InterPro" id="IPR011990">
    <property type="entry name" value="TPR-like_helical_dom_sf"/>
</dbReference>
<dbReference type="InterPro" id="IPR019734">
    <property type="entry name" value="TPR_rpt"/>
</dbReference>
<feature type="signal peptide" evidence="3">
    <location>
        <begin position="1"/>
        <end position="22"/>
    </location>
</feature>
<dbReference type="RefSeq" id="WP_104644275.1">
    <property type="nucleotide sequence ID" value="NZ_AQGW01000016.1"/>
</dbReference>
<keyword evidence="1 3" id="KW-0732">Signal</keyword>
<evidence type="ECO:0000256" key="1">
    <source>
        <dbReference type="ARBA" id="ARBA00022729"/>
    </source>
</evidence>
<evidence type="ECO:0000259" key="4">
    <source>
        <dbReference type="Pfam" id="PF13435"/>
    </source>
</evidence>
<sequence length="711" mass="79844">MINIKNSLFVVLFLCSCFSAIANEECQSCHQQQTHDWKQSDHANSMALANKDTVLGDFSNITATHFSQKAVFYKEKESFLIDLTEQGTKKTYTVSYVFGFDPLQQYLIEVEKGKYQVFPFAWDSRAKSLGGQRWYANYANEDVKPNDRLHWLQPLQNWNGMCADCHSDNLKRNYTTEKESFDTHFSNINVGCKSCHSDITDEHKTKKVTKSAQTSPTNMSQWKIIGDNKIATWQGEPRDNSFMQGCYACHSLRSPLTDGFDNSQAFLDQFSPSFLEPNLYHADGQIKEEVYVFGSFAQSKMYKAGVNCVDCHDKHTMKVKTKTNGLCLQCHSASEYNKPEHHRHKEQSTGAQCVNCHMPTNRYMGVDDRRDHSFKIPRPDISIKYDTPNACVQCHDGKTNEWAESTLEKWHGKAPELSASEHSMLELRSLKAISQNAHMSLINDFSLNEIDRASAIAYLGNSGAELNDATVKSWVNSPLPLIRLAIAKVGFLLPEAERLKSYKQLLTDKLKSVRVAAAQNLSQTTAQLNGLNQSIIELAHANTVNTWRGEGNINQSLLALNKQDINGAIKSLQKGISVDPYFDASYVNLADIYYRLGQTAKMQSTLNSGLNAVPTSAPLHYANGMALIRSGNKPAAVDSFKHAMTLESNNVQYAYLYFLALDSIASTAQAVSELKLKIGAYNNAPQLKKLGMSFAQKLKNRSAYNYFNQLQ</sequence>
<feature type="repeat" description="TPR" evidence="2">
    <location>
        <begin position="617"/>
        <end position="650"/>
    </location>
</feature>
<reference evidence="5 6" key="1">
    <citation type="submission" date="2017-11" db="EMBL/GenBank/DDBJ databases">
        <authorList>
            <person name="Han C.G."/>
        </authorList>
    </citation>
    <scope>NUCLEOTIDE SEQUENCE [LARGE SCALE GENOMIC DNA]</scope>
    <source>
        <strain evidence="6">ATCC 43555</strain>
        <plasmid evidence="6">Plasmid pcar9p</plasmid>
    </source>
</reference>
<feature type="chain" id="PRO_5014469668" evidence="3">
    <location>
        <begin position="23"/>
        <end position="711"/>
    </location>
</feature>
<feature type="domain" description="Cytochrome c-552/4" evidence="4">
    <location>
        <begin position="25"/>
        <end position="52"/>
    </location>
</feature>
<dbReference type="GO" id="GO:0016491">
    <property type="term" value="F:oxidoreductase activity"/>
    <property type="evidence" value="ECO:0007669"/>
    <property type="project" value="TreeGrafter"/>
</dbReference>
<dbReference type="Gene3D" id="1.25.40.10">
    <property type="entry name" value="Tetratricopeptide repeat domain"/>
    <property type="match status" value="1"/>
</dbReference>
<dbReference type="AlphaFoldDB" id="A0A2K4XG50"/>
<dbReference type="PANTHER" id="PTHR35038:SF8">
    <property type="entry name" value="C-TYPE POLYHEME CYTOCHROME OMCC"/>
    <property type="match status" value="1"/>
</dbReference>
<proteinExistence type="predicted"/>
<dbReference type="PROSITE" id="PS50005">
    <property type="entry name" value="TPR"/>
    <property type="match status" value="1"/>
</dbReference>
<dbReference type="InterPro" id="IPR036280">
    <property type="entry name" value="Multihaem_cyt_sf"/>
</dbReference>
<keyword evidence="2" id="KW-0802">TPR repeat</keyword>
<dbReference type="InterPro" id="IPR023155">
    <property type="entry name" value="Cyt_c-552/4"/>
</dbReference>
<dbReference type="OrthoDB" id="9814800at2"/>
<keyword evidence="5" id="KW-0614">Plasmid</keyword>
<dbReference type="InterPro" id="IPR051829">
    <property type="entry name" value="Multiheme_Cytochr_ET"/>
</dbReference>
<accession>A0A2K4XG50</accession>
<dbReference type="Pfam" id="PF13435">
    <property type="entry name" value="Cytochrome_C554"/>
    <property type="match status" value="1"/>
</dbReference>
<dbReference type="Proteomes" id="UP000238288">
    <property type="component" value="Plasmid PCAR9p"/>
</dbReference>
<gene>
    <name evidence="5" type="ORF">PCAR9_P0108</name>
</gene>
<geneLocation type="plasmid" evidence="6">
    <name>pcar9p</name>
</geneLocation>
<dbReference type="SUPFAM" id="SSF48452">
    <property type="entry name" value="TPR-like"/>
    <property type="match status" value="1"/>
</dbReference>